<accession>A0ABP7FF18</accession>
<name>A0ABP7FF18_9ACTN</name>
<dbReference type="RefSeq" id="WP_344968410.1">
    <property type="nucleotide sequence ID" value="NZ_BAABDD010000004.1"/>
</dbReference>
<organism evidence="3 4">
    <name type="scientific">Salinactinospora qingdaonensis</name>
    <dbReference type="NCBI Taxonomy" id="702744"/>
    <lineage>
        <taxon>Bacteria</taxon>
        <taxon>Bacillati</taxon>
        <taxon>Actinomycetota</taxon>
        <taxon>Actinomycetes</taxon>
        <taxon>Streptosporangiales</taxon>
        <taxon>Nocardiopsidaceae</taxon>
        <taxon>Salinactinospora</taxon>
    </lineage>
</organism>
<dbReference type="PANTHER" id="PTHR43781">
    <property type="entry name" value="SACCHAROPINE DEHYDROGENASE"/>
    <property type="match status" value="1"/>
</dbReference>
<evidence type="ECO:0000256" key="1">
    <source>
        <dbReference type="SAM" id="MobiDB-lite"/>
    </source>
</evidence>
<feature type="domain" description="Saccharopine dehydrogenase NADP binding" evidence="2">
    <location>
        <begin position="7"/>
        <end position="106"/>
    </location>
</feature>
<comment type="caution">
    <text evidence="3">The sequence shown here is derived from an EMBL/GenBank/DDBJ whole genome shotgun (WGS) entry which is preliminary data.</text>
</comment>
<protein>
    <submittedName>
        <fullName evidence="3">Saccharopine dehydrogenase NADP-binding domain-containing protein</fullName>
    </submittedName>
</protein>
<proteinExistence type="predicted"/>
<dbReference type="Gene3D" id="3.40.50.720">
    <property type="entry name" value="NAD(P)-binding Rossmann-like Domain"/>
    <property type="match status" value="1"/>
</dbReference>
<gene>
    <name evidence="3" type="ORF">GCM10022402_13260</name>
</gene>
<dbReference type="InterPro" id="IPR005097">
    <property type="entry name" value="Sacchrp_dh_NADP-bd"/>
</dbReference>
<dbReference type="EMBL" id="BAABDD010000004">
    <property type="protein sequence ID" value="GAA3734290.1"/>
    <property type="molecule type" value="Genomic_DNA"/>
</dbReference>
<sequence>MSADERVAVIGVTGGAGRAALAELRRAGVSVRAASRSSARAADVLAATEGEAPAEAVAADVTDPAALAACCAGCRVVVDCCGPVTELGTRVAAAAAAAGADYVAAAGDEPFRALLAHIEQPPSWTAVVSAGMMPGLTGLLPRWLAADSGAPAMGGHLTGYVGGRDRFTYAAAVDYLAGLGEEVGTPMAVWRNGRVRGAPAPRSQTRLPFFPGQVTAQPYLPVEIERVARAVGLAAVDWYSVFDGTAVLDVLTAAGGTSGGADAAALMRAAELDLFGRSPYQLIVLRLDSASGGAAGGTGLVLRGTDASALTGTTAALAALAVLRGEAAPGVGHAAEVLDADRFVARLADAPAVTAFERVSGPAVDEPAGSATGTPVEEVEEGTL</sequence>
<dbReference type="SUPFAM" id="SSF51735">
    <property type="entry name" value="NAD(P)-binding Rossmann-fold domains"/>
    <property type="match status" value="1"/>
</dbReference>
<evidence type="ECO:0000313" key="4">
    <source>
        <dbReference type="Proteomes" id="UP001500908"/>
    </source>
</evidence>
<evidence type="ECO:0000313" key="3">
    <source>
        <dbReference type="EMBL" id="GAA3734290.1"/>
    </source>
</evidence>
<dbReference type="Proteomes" id="UP001500908">
    <property type="component" value="Unassembled WGS sequence"/>
</dbReference>
<reference evidence="4" key="1">
    <citation type="journal article" date="2019" name="Int. J. Syst. Evol. Microbiol.">
        <title>The Global Catalogue of Microorganisms (GCM) 10K type strain sequencing project: providing services to taxonomists for standard genome sequencing and annotation.</title>
        <authorList>
            <consortium name="The Broad Institute Genomics Platform"/>
            <consortium name="The Broad Institute Genome Sequencing Center for Infectious Disease"/>
            <person name="Wu L."/>
            <person name="Ma J."/>
        </authorList>
    </citation>
    <scope>NUCLEOTIDE SEQUENCE [LARGE SCALE GENOMIC DNA]</scope>
    <source>
        <strain evidence="4">JCM 17137</strain>
    </source>
</reference>
<dbReference type="Pfam" id="PF03435">
    <property type="entry name" value="Sacchrp_dh_NADP"/>
    <property type="match status" value="1"/>
</dbReference>
<dbReference type="PANTHER" id="PTHR43781:SF1">
    <property type="entry name" value="SACCHAROPINE DEHYDROGENASE"/>
    <property type="match status" value="1"/>
</dbReference>
<feature type="region of interest" description="Disordered" evidence="1">
    <location>
        <begin position="361"/>
        <end position="384"/>
    </location>
</feature>
<evidence type="ECO:0000259" key="2">
    <source>
        <dbReference type="Pfam" id="PF03435"/>
    </source>
</evidence>
<keyword evidence="4" id="KW-1185">Reference proteome</keyword>
<dbReference type="InterPro" id="IPR036291">
    <property type="entry name" value="NAD(P)-bd_dom_sf"/>
</dbReference>